<feature type="domain" description="NR LBD" evidence="12">
    <location>
        <begin position="400"/>
        <end position="623"/>
    </location>
</feature>
<organism evidence="13 14">
    <name type="scientific">Lymnaea stagnalis</name>
    <name type="common">Great pond snail</name>
    <name type="synonym">Helix stagnalis</name>
    <dbReference type="NCBI Taxonomy" id="6523"/>
    <lineage>
        <taxon>Eukaryota</taxon>
        <taxon>Metazoa</taxon>
        <taxon>Spiralia</taxon>
        <taxon>Lophotrochozoa</taxon>
        <taxon>Mollusca</taxon>
        <taxon>Gastropoda</taxon>
        <taxon>Heterobranchia</taxon>
        <taxon>Euthyneura</taxon>
        <taxon>Panpulmonata</taxon>
        <taxon>Hygrophila</taxon>
        <taxon>Lymnaeoidea</taxon>
        <taxon>Lymnaeidae</taxon>
        <taxon>Lymnaea</taxon>
    </lineage>
</organism>
<comment type="similarity">
    <text evidence="9">Belongs to the nuclear hormone receptor family.</text>
</comment>
<dbReference type="GO" id="GO:0030154">
    <property type="term" value="P:cell differentiation"/>
    <property type="evidence" value="ECO:0007669"/>
    <property type="project" value="TreeGrafter"/>
</dbReference>
<dbReference type="Proteomes" id="UP001497497">
    <property type="component" value="Unassembled WGS sequence"/>
</dbReference>
<protein>
    <submittedName>
        <fullName evidence="13">Uncharacterized protein</fullName>
    </submittedName>
</protein>
<keyword evidence="2 9" id="KW-0863">Zinc-finger</keyword>
<dbReference type="PRINTS" id="PR00398">
    <property type="entry name" value="STRDHORMONER"/>
</dbReference>
<keyword evidence="4 9" id="KW-0805">Transcription regulation</keyword>
<evidence type="ECO:0000256" key="10">
    <source>
        <dbReference type="SAM" id="MobiDB-lite"/>
    </source>
</evidence>
<dbReference type="Pfam" id="PF00104">
    <property type="entry name" value="Hormone_recep"/>
    <property type="match status" value="1"/>
</dbReference>
<evidence type="ECO:0000256" key="8">
    <source>
        <dbReference type="ARBA" id="ARBA00023242"/>
    </source>
</evidence>
<dbReference type="GO" id="GO:0000122">
    <property type="term" value="P:negative regulation of transcription by RNA polymerase II"/>
    <property type="evidence" value="ECO:0007669"/>
    <property type="project" value="TreeGrafter"/>
</dbReference>
<evidence type="ECO:0000259" key="12">
    <source>
        <dbReference type="PROSITE" id="PS51843"/>
    </source>
</evidence>
<evidence type="ECO:0000256" key="4">
    <source>
        <dbReference type="ARBA" id="ARBA00023015"/>
    </source>
</evidence>
<evidence type="ECO:0000256" key="7">
    <source>
        <dbReference type="ARBA" id="ARBA00023170"/>
    </source>
</evidence>
<evidence type="ECO:0000256" key="2">
    <source>
        <dbReference type="ARBA" id="ARBA00022771"/>
    </source>
</evidence>
<keyword evidence="14" id="KW-1185">Reference proteome</keyword>
<dbReference type="EMBL" id="CAXITT010000316">
    <property type="protein sequence ID" value="CAL1538888.1"/>
    <property type="molecule type" value="Genomic_DNA"/>
</dbReference>
<evidence type="ECO:0000256" key="3">
    <source>
        <dbReference type="ARBA" id="ARBA00022833"/>
    </source>
</evidence>
<dbReference type="GO" id="GO:0045944">
    <property type="term" value="P:positive regulation of transcription by RNA polymerase II"/>
    <property type="evidence" value="ECO:0007669"/>
    <property type="project" value="TreeGrafter"/>
</dbReference>
<dbReference type="InterPro" id="IPR050234">
    <property type="entry name" value="Nuclear_hormone_rcpt_NR1"/>
</dbReference>
<keyword evidence="7 9" id="KW-0675">Receptor</keyword>
<dbReference type="PROSITE" id="PS00031">
    <property type="entry name" value="NUCLEAR_REC_DBD_1"/>
    <property type="match status" value="1"/>
</dbReference>
<dbReference type="SUPFAM" id="SSF57716">
    <property type="entry name" value="Glucocorticoid receptor-like (DNA-binding domain)"/>
    <property type="match status" value="1"/>
</dbReference>
<dbReference type="SMART" id="SM00399">
    <property type="entry name" value="ZnF_C4"/>
    <property type="match status" value="1"/>
</dbReference>
<dbReference type="GO" id="GO:0005634">
    <property type="term" value="C:nucleus"/>
    <property type="evidence" value="ECO:0007669"/>
    <property type="project" value="UniProtKB-SubCell"/>
</dbReference>
<dbReference type="CDD" id="cd06916">
    <property type="entry name" value="NR_DBD_like"/>
    <property type="match status" value="1"/>
</dbReference>
<dbReference type="PROSITE" id="PS51030">
    <property type="entry name" value="NUCLEAR_REC_DBD_2"/>
    <property type="match status" value="1"/>
</dbReference>
<dbReference type="InterPro" id="IPR001723">
    <property type="entry name" value="Nuclear_hrmn_rcpt"/>
</dbReference>
<dbReference type="InterPro" id="IPR001628">
    <property type="entry name" value="Znf_hrmn_rcpt"/>
</dbReference>
<evidence type="ECO:0000256" key="6">
    <source>
        <dbReference type="ARBA" id="ARBA00023163"/>
    </source>
</evidence>
<dbReference type="PANTHER" id="PTHR24082:SF473">
    <property type="entry name" value="ECDYSONE-INDUCED PROTEIN 75B, ISOFORM B"/>
    <property type="match status" value="1"/>
</dbReference>
<comment type="caution">
    <text evidence="13">The sequence shown here is derived from an EMBL/GenBank/DDBJ whole genome shotgun (WGS) entry which is preliminary data.</text>
</comment>
<evidence type="ECO:0000259" key="11">
    <source>
        <dbReference type="PROSITE" id="PS51030"/>
    </source>
</evidence>
<dbReference type="Gene3D" id="3.30.50.10">
    <property type="entry name" value="Erythroid Transcription Factor GATA-1, subunit A"/>
    <property type="match status" value="1"/>
</dbReference>
<keyword evidence="6 9" id="KW-0804">Transcription</keyword>
<dbReference type="InterPro" id="IPR013088">
    <property type="entry name" value="Znf_NHR/GATA"/>
</dbReference>
<evidence type="ECO:0000256" key="1">
    <source>
        <dbReference type="ARBA" id="ARBA00022723"/>
    </source>
</evidence>
<dbReference type="Pfam" id="PF00105">
    <property type="entry name" value="zf-C4"/>
    <property type="match status" value="1"/>
</dbReference>
<feature type="region of interest" description="Disordered" evidence="10">
    <location>
        <begin position="196"/>
        <end position="229"/>
    </location>
</feature>
<dbReference type="PANTHER" id="PTHR24082">
    <property type="entry name" value="NUCLEAR HORMONE RECEPTOR"/>
    <property type="match status" value="1"/>
</dbReference>
<dbReference type="GO" id="GO:0004879">
    <property type="term" value="F:nuclear receptor activity"/>
    <property type="evidence" value="ECO:0007669"/>
    <property type="project" value="TreeGrafter"/>
</dbReference>
<reference evidence="13 14" key="1">
    <citation type="submission" date="2024-04" db="EMBL/GenBank/DDBJ databases">
        <authorList>
            <consortium name="Genoscope - CEA"/>
            <person name="William W."/>
        </authorList>
    </citation>
    <scope>NUCLEOTIDE SEQUENCE [LARGE SCALE GENOMIC DNA]</scope>
</reference>
<dbReference type="GO" id="GO:0008270">
    <property type="term" value="F:zinc ion binding"/>
    <property type="evidence" value="ECO:0007669"/>
    <property type="project" value="UniProtKB-KW"/>
</dbReference>
<dbReference type="AlphaFoldDB" id="A0AAV2I1E7"/>
<evidence type="ECO:0000256" key="5">
    <source>
        <dbReference type="ARBA" id="ARBA00023125"/>
    </source>
</evidence>
<accession>A0AAV2I1E7</accession>
<feature type="compositionally biased region" description="Low complexity" evidence="10">
    <location>
        <begin position="217"/>
        <end position="228"/>
    </location>
</feature>
<dbReference type="SUPFAM" id="SSF48508">
    <property type="entry name" value="Nuclear receptor ligand-binding domain"/>
    <property type="match status" value="1"/>
</dbReference>
<sequence>MLTYGTESLSGLLTAPVEGRGSEPRQFLPPCRVCGDKAAGFHYGVNTCEACKGFFHRSLRRYKEYKCRANRTSGYCDYKPGKRKSCQYCRYRKCLDAGMSKEAIKTGRYTYLKRTEDTREMKRLQDMTQKYLSGTRVVSWFPRRSFNNCTIRSNLLSYPKRMVVGVVTYMKSSYGESDQFIKNNFSSYANGCLDSDQNGAPTSGESGASSCSKGATPPVLSPSSAVNPVPNPDLMQPCPGATVLNLDSGQRMKVEQCSDLKTDGESKCFREESVAAHIMGEYIQQPIQLLSSPVSQKPSPVQTLLTAASPTSPRFVTSPLPSPLSDEDYYAGSYVMSFLTGQPQELTVSSVPNLFKNRDGVISTLMESHRENIVDFTSVPKEEMRRQQQAHFEACRLKNKTFGSLDFLPEKEYDEIYSVTGMDVDNRRRMINTYLQRMERCVRGLVQFAKSIPGFSNLDIATQVELIKGRRLEFAMFTTYPTVNLELGVSLGLSGLWTCAYDVGRVGTHVAITEYMKFSDALQKLDPTDEEVVLLKAIIVMSTDRDVPLASPIAECIRWELCQCLLYRLQNRCEKPLQQLARYILALTQVRTVSDKFKEFLKTLRLEKYSTIEQNPLLLEMYSSVIHMKDKKDDTTSSSKGAQDEMESEECDEWPAYMFACEVSPHSLG</sequence>
<comment type="subcellular location">
    <subcellularLocation>
        <location evidence="9">Nucleus</location>
    </subcellularLocation>
</comment>
<proteinExistence type="inferred from homology"/>
<dbReference type="InterPro" id="IPR035500">
    <property type="entry name" value="NHR-like_dom_sf"/>
</dbReference>
<feature type="domain" description="Nuclear receptor" evidence="11">
    <location>
        <begin position="28"/>
        <end position="106"/>
    </location>
</feature>
<keyword evidence="5 9" id="KW-0238">DNA-binding</keyword>
<dbReference type="Gene3D" id="1.10.565.10">
    <property type="entry name" value="Retinoid X Receptor"/>
    <property type="match status" value="1"/>
</dbReference>
<keyword evidence="1 9" id="KW-0479">Metal-binding</keyword>
<dbReference type="SMART" id="SM00430">
    <property type="entry name" value="HOLI"/>
    <property type="match status" value="1"/>
</dbReference>
<dbReference type="PROSITE" id="PS51843">
    <property type="entry name" value="NR_LBD"/>
    <property type="match status" value="1"/>
</dbReference>
<name>A0AAV2I1E7_LYMST</name>
<evidence type="ECO:0000313" key="14">
    <source>
        <dbReference type="Proteomes" id="UP001497497"/>
    </source>
</evidence>
<dbReference type="InterPro" id="IPR000536">
    <property type="entry name" value="Nucl_hrmn_rcpt_lig-bd"/>
</dbReference>
<dbReference type="GO" id="GO:0009755">
    <property type="term" value="P:hormone-mediated signaling pathway"/>
    <property type="evidence" value="ECO:0007669"/>
    <property type="project" value="TreeGrafter"/>
</dbReference>
<feature type="compositionally biased region" description="Polar residues" evidence="10">
    <location>
        <begin position="196"/>
        <end position="213"/>
    </location>
</feature>
<evidence type="ECO:0000256" key="9">
    <source>
        <dbReference type="RuleBase" id="RU004334"/>
    </source>
</evidence>
<gene>
    <name evidence="13" type="ORF">GSLYS_00012709001</name>
</gene>
<keyword evidence="8 9" id="KW-0539">Nucleus</keyword>
<dbReference type="GO" id="GO:0000978">
    <property type="term" value="F:RNA polymerase II cis-regulatory region sequence-specific DNA binding"/>
    <property type="evidence" value="ECO:0007669"/>
    <property type="project" value="TreeGrafter"/>
</dbReference>
<evidence type="ECO:0000313" key="13">
    <source>
        <dbReference type="EMBL" id="CAL1538888.1"/>
    </source>
</evidence>
<dbReference type="PRINTS" id="PR00047">
    <property type="entry name" value="STROIDFINGER"/>
</dbReference>
<keyword evidence="3 9" id="KW-0862">Zinc</keyword>